<dbReference type="GO" id="GO:0051260">
    <property type="term" value="P:protein homooligomerization"/>
    <property type="evidence" value="ECO:0007669"/>
    <property type="project" value="InterPro"/>
</dbReference>
<dbReference type="InterPro" id="IPR045068">
    <property type="entry name" value="BACURD1-3"/>
</dbReference>
<gene>
    <name evidence="2" type="ORF">g.7880</name>
</gene>
<dbReference type="AlphaFoldDB" id="A0A6G1SDV6"/>
<dbReference type="EMBL" id="GGYP01003935">
    <property type="protein sequence ID" value="MDE48706.1"/>
    <property type="molecule type" value="Transcribed_RNA"/>
</dbReference>
<dbReference type="InterPro" id="IPR011333">
    <property type="entry name" value="SKP1/BTB/POZ_sf"/>
</dbReference>
<organism evidence="2">
    <name type="scientific">Aceria tosichella</name>
    <name type="common">wheat curl mite</name>
    <dbReference type="NCBI Taxonomy" id="561515"/>
    <lineage>
        <taxon>Eukaryota</taxon>
        <taxon>Metazoa</taxon>
        <taxon>Ecdysozoa</taxon>
        <taxon>Arthropoda</taxon>
        <taxon>Chelicerata</taxon>
        <taxon>Arachnida</taxon>
        <taxon>Acari</taxon>
        <taxon>Acariformes</taxon>
        <taxon>Trombidiformes</taxon>
        <taxon>Prostigmata</taxon>
        <taxon>Eupodina</taxon>
        <taxon>Eriophyoidea</taxon>
        <taxon>Eriophyidae</taxon>
        <taxon>Eriophyinae</taxon>
        <taxon>Aceriini</taxon>
        <taxon>Aceria</taxon>
    </lineage>
</organism>
<dbReference type="Gene3D" id="3.30.710.10">
    <property type="entry name" value="Potassium Channel Kv1.1, Chain A"/>
    <property type="match status" value="1"/>
</dbReference>
<reference evidence="2" key="1">
    <citation type="submission" date="2018-10" db="EMBL/GenBank/DDBJ databases">
        <title>Transcriptome assembly of Aceria tosichella (Wheat curl mite) Type 2.</title>
        <authorList>
            <person name="Scully E.D."/>
            <person name="Geib S.M."/>
            <person name="Palmer N.A."/>
            <person name="Gupta A.K."/>
            <person name="Sarath G."/>
            <person name="Tatineni S."/>
        </authorList>
    </citation>
    <scope>NUCLEOTIDE SEQUENCE</scope>
    <source>
        <strain evidence="2">LincolnNE</strain>
    </source>
</reference>
<dbReference type="PANTHER" id="PTHR11145:SF8">
    <property type="entry name" value="RE57120P"/>
    <property type="match status" value="1"/>
</dbReference>
<protein>
    <recommendedName>
        <fullName evidence="1">Potassium channel tetramerisation-type BTB domain-containing protein</fullName>
    </recommendedName>
</protein>
<proteinExistence type="predicted"/>
<dbReference type="PANTHER" id="PTHR11145">
    <property type="entry name" value="BTB/POZ DOMAIN-CONTAINING ADAPTER FOR CUL3-MEDIATED RHOA DEGRADATION PROTEIN FAMILY MEMBER"/>
    <property type="match status" value="1"/>
</dbReference>
<sequence length="212" mass="23979">MDSLTSGEEGFVQFDVGERIFLCPLKTIKKYPDSTLAKCIKHSSSDAKGAIIPLECDPKYFQCILDFMRDGELAKINSMTNYETRQLYKEAKFLCLDDLVILCEGIIAECRTVYKSSPAVIYSKRELNELLEKTKSSGKFLILMNADIISREHIKLVNDLSDRKKIQPVCCHGKVTAYSSELYEAGKFIKCSDETSGDLMSYVYYAHTGIML</sequence>
<evidence type="ECO:0000313" key="2">
    <source>
        <dbReference type="EMBL" id="MDE48706.1"/>
    </source>
</evidence>
<accession>A0A6G1SDV6</accession>
<name>A0A6G1SDV6_9ACAR</name>
<evidence type="ECO:0000259" key="1">
    <source>
        <dbReference type="Pfam" id="PF02214"/>
    </source>
</evidence>
<dbReference type="InterPro" id="IPR003131">
    <property type="entry name" value="T1-type_BTB"/>
</dbReference>
<dbReference type="SUPFAM" id="SSF54695">
    <property type="entry name" value="POZ domain"/>
    <property type="match status" value="1"/>
</dbReference>
<dbReference type="Pfam" id="PF02214">
    <property type="entry name" value="BTB_2"/>
    <property type="match status" value="1"/>
</dbReference>
<feature type="domain" description="Potassium channel tetramerisation-type BTB" evidence="1">
    <location>
        <begin position="12"/>
        <end position="100"/>
    </location>
</feature>